<gene>
    <name evidence="1" type="ORF">DHETER_LOCUS3599</name>
</gene>
<protein>
    <submittedName>
        <fullName evidence="1">4519_t:CDS:1</fullName>
    </submittedName>
</protein>
<keyword evidence="2" id="KW-1185">Reference proteome</keyword>
<dbReference type="EMBL" id="CAJVPU010003161">
    <property type="protein sequence ID" value="CAG8514118.1"/>
    <property type="molecule type" value="Genomic_DNA"/>
</dbReference>
<accession>A0ACA9L840</accession>
<organism evidence="1 2">
    <name type="scientific">Dentiscutata heterogama</name>
    <dbReference type="NCBI Taxonomy" id="1316150"/>
    <lineage>
        <taxon>Eukaryota</taxon>
        <taxon>Fungi</taxon>
        <taxon>Fungi incertae sedis</taxon>
        <taxon>Mucoromycota</taxon>
        <taxon>Glomeromycotina</taxon>
        <taxon>Glomeromycetes</taxon>
        <taxon>Diversisporales</taxon>
        <taxon>Gigasporaceae</taxon>
        <taxon>Dentiscutata</taxon>
    </lineage>
</organism>
<proteinExistence type="predicted"/>
<name>A0ACA9L840_9GLOM</name>
<dbReference type="Proteomes" id="UP000789702">
    <property type="component" value="Unassembled WGS sequence"/>
</dbReference>
<comment type="caution">
    <text evidence="1">The sequence shown here is derived from an EMBL/GenBank/DDBJ whole genome shotgun (WGS) entry which is preliminary data.</text>
</comment>
<reference evidence="1" key="1">
    <citation type="submission" date="2021-06" db="EMBL/GenBank/DDBJ databases">
        <authorList>
            <person name="Kallberg Y."/>
            <person name="Tangrot J."/>
            <person name="Rosling A."/>
        </authorList>
    </citation>
    <scope>NUCLEOTIDE SEQUENCE</scope>
    <source>
        <strain evidence="1">IL203A</strain>
    </source>
</reference>
<evidence type="ECO:0000313" key="1">
    <source>
        <dbReference type="EMBL" id="CAG8514118.1"/>
    </source>
</evidence>
<sequence length="783" mass="89290">MKSLFKNDKNEQTRSHTSNPEEDGKSKPSVMSKLKSLRKKKDSNGELVDRRSITEKNLDESFITKDDYAKSINSNHRQSVISINGNNRVSVADYDSLVKELEKANNEKESIKQQAEKAKEELERRDSDIKSLKDELRNSKEFAEKLQKDNSLPTTPDRQSHDLSLAVDNALQQEVDRLKNELQQKDNVIEQLNSKLANSNDINSKAEKFQFELEEKVQLIKKLNAELQDRDDTVQRMSSELNSNKQEIENIKKDALEKSKSMTSETENTKVALEVNKHEIANLKAELEQRNTIIQQLTSDLNTRNSALEKAQATLKSSDELSTNLKSEVDRLTSDLELIKNGSKGKVDLSEFEKCKNDLNSCQNEIIKLNAVIEEAQHSLAMKNEDYVSVSNNLEKSLASLRESNEEVVKLKSQFEKTQNNLKSNIEEISRLKSDIQERDQIIQELRDNLVSSKQASESKITAERDSLKKELQKIKADYQNRSNELQQVNIALQAASTEKQVVIEQRNQLKAELESARTSIHKIKRDLEQNYSDLQEVKNQLNERDQKINQQSSLIQSMVSKDKFDSINKAYNEIKSELENTKSELELKRNLLADGSSVDVDELRAQLSNAKAELGAKEWEKKQREDAKSRQQLEHKVQELMNENERVRLENISLSESERQARQLIESMAKKPKSPTINVIPSETTSTNNSNELISERSIEPSSSKPATIFEVPSPKRNSAIEPLDTNGVATIPQANVRDQKKVVPEISKNGVIPRPKKDDGNDGWITVKRRSMRQRNSMVMA</sequence>
<evidence type="ECO:0000313" key="2">
    <source>
        <dbReference type="Proteomes" id="UP000789702"/>
    </source>
</evidence>